<protein>
    <submittedName>
        <fullName evidence="2">Uncharacterized protein</fullName>
    </submittedName>
</protein>
<accession>A0ABD1EW95</accession>
<comment type="caution">
    <text evidence="2">The sequence shown here is derived from an EMBL/GenBank/DDBJ whole genome shotgun (WGS) entry which is preliminary data.</text>
</comment>
<dbReference type="Proteomes" id="UP001566132">
    <property type="component" value="Unassembled WGS sequence"/>
</dbReference>
<dbReference type="AlphaFoldDB" id="A0ABD1EW95"/>
<reference evidence="2 3" key="1">
    <citation type="submission" date="2024-05" db="EMBL/GenBank/DDBJ databases">
        <title>Genetic variation in Jamaican populations of the coffee berry borer (Hypothenemus hampei).</title>
        <authorList>
            <person name="Errbii M."/>
            <person name="Myrie A."/>
        </authorList>
    </citation>
    <scope>NUCLEOTIDE SEQUENCE [LARGE SCALE GENOMIC DNA]</scope>
    <source>
        <strain evidence="2">JA-Hopewell-2020-01-JO</strain>
        <tissue evidence="2">Whole body</tissue>
    </source>
</reference>
<feature type="coiled-coil region" evidence="1">
    <location>
        <begin position="74"/>
        <end position="163"/>
    </location>
</feature>
<proteinExistence type="predicted"/>
<dbReference type="EMBL" id="JBDJPC010000004">
    <property type="protein sequence ID" value="KAL1505316.1"/>
    <property type="molecule type" value="Genomic_DNA"/>
</dbReference>
<name>A0ABD1EW95_HYPHA</name>
<evidence type="ECO:0000313" key="2">
    <source>
        <dbReference type="EMBL" id="KAL1505316.1"/>
    </source>
</evidence>
<organism evidence="2 3">
    <name type="scientific">Hypothenemus hampei</name>
    <name type="common">Coffee berry borer</name>
    <dbReference type="NCBI Taxonomy" id="57062"/>
    <lineage>
        <taxon>Eukaryota</taxon>
        <taxon>Metazoa</taxon>
        <taxon>Ecdysozoa</taxon>
        <taxon>Arthropoda</taxon>
        <taxon>Hexapoda</taxon>
        <taxon>Insecta</taxon>
        <taxon>Pterygota</taxon>
        <taxon>Neoptera</taxon>
        <taxon>Endopterygota</taxon>
        <taxon>Coleoptera</taxon>
        <taxon>Polyphaga</taxon>
        <taxon>Cucujiformia</taxon>
        <taxon>Curculionidae</taxon>
        <taxon>Scolytinae</taxon>
        <taxon>Hypothenemus</taxon>
    </lineage>
</organism>
<sequence length="648" mass="75195">MTKRTGSYYEINNKKLRLEDDDIWDDDLDPETIDKCFELATQVTQDATRNDISLLPDYTIFKNPLALSSSTQAHTSEQTELSELQANIQTLKQKNEEQEGELLILRSKIQERSIQYEKQKTLNEWRDKLQTTQKDLRLVKSDLEFKNLEISNLKQQLAEVRRLSANQQAIVKIKQDSPKTEDCPLKKKEPILNKDYPLKCLSSKVFTAYEESHLLKTNSYETSRKTIPYLQNQQTYIENTGFNHKCPQLRKQKITAQIIHTEILEVINSDSEQLSNCTESIKKIVIVFLILLKDLDDYFRELGTNLRTEEIQQADVSYLLKEISITCEHKQVGVEASKLLTVLAKLLPYNKELVAFVCNNRNFTLPPDCLELAQWIPHQNGAFEVDYYFLNLLSSTVNNIGKYRLTRQCNIFLLPVVNFLESIAALCVESYINEWFLKIFKGIVFARPEHEVLKRLSFVLKLCGQYKSFVNFLFSKKASSKIEKATPKGVLYFNDGACCFCVLAILLQNFVSKAEQIPLEMCHNMLSFVHNTFKTSHWIHHENGKNTTCECLSLLYKLAIDFMFNSFVKCPKDVSGRVLEFLNKDIAQRVLSEITFNNFELIDKYVKEFSQYKEIETFLKNAGLFKTSQLNTSEEMLNVSFKNFNKDF</sequence>
<evidence type="ECO:0000313" key="3">
    <source>
        <dbReference type="Proteomes" id="UP001566132"/>
    </source>
</evidence>
<evidence type="ECO:0000256" key="1">
    <source>
        <dbReference type="SAM" id="Coils"/>
    </source>
</evidence>
<keyword evidence="1" id="KW-0175">Coiled coil</keyword>
<keyword evidence="3" id="KW-1185">Reference proteome</keyword>
<gene>
    <name evidence="2" type="ORF">ABEB36_004909</name>
</gene>